<dbReference type="GO" id="GO:0046813">
    <property type="term" value="P:receptor-mediated virion attachment to host cell"/>
    <property type="evidence" value="ECO:0007669"/>
    <property type="project" value="TreeGrafter"/>
</dbReference>
<keyword evidence="6" id="KW-1185">Reference proteome</keyword>
<dbReference type="Pfam" id="PF13431">
    <property type="entry name" value="TPR_17"/>
    <property type="match status" value="1"/>
</dbReference>
<dbReference type="InterPro" id="IPR050498">
    <property type="entry name" value="Ycf3"/>
</dbReference>
<feature type="chain" id="PRO_5012676253" evidence="4">
    <location>
        <begin position="34"/>
        <end position="333"/>
    </location>
</feature>
<dbReference type="PROSITE" id="PS50293">
    <property type="entry name" value="TPR_REGION"/>
    <property type="match status" value="1"/>
</dbReference>
<dbReference type="AlphaFoldDB" id="A0A2A8D2A3"/>
<proteinExistence type="predicted"/>
<dbReference type="PANTHER" id="PTHR44858">
    <property type="entry name" value="TETRATRICOPEPTIDE REPEAT PROTEIN 6"/>
    <property type="match status" value="1"/>
</dbReference>
<dbReference type="GO" id="GO:0009279">
    <property type="term" value="C:cell outer membrane"/>
    <property type="evidence" value="ECO:0007669"/>
    <property type="project" value="TreeGrafter"/>
</dbReference>
<keyword evidence="1" id="KW-0677">Repeat</keyword>
<reference evidence="5 6" key="1">
    <citation type="submission" date="2017-10" db="EMBL/GenBank/DDBJ databases">
        <title>Draft genome of Longibacter Salinarum.</title>
        <authorList>
            <person name="Goh K.M."/>
            <person name="Shamsir M.S."/>
            <person name="Lim S.W."/>
        </authorList>
    </citation>
    <scope>NUCLEOTIDE SEQUENCE [LARGE SCALE GENOMIC DNA]</scope>
    <source>
        <strain evidence="5 6">KCTC 52045</strain>
    </source>
</reference>
<name>A0A2A8D2A3_9BACT</name>
<feature type="repeat" description="TPR" evidence="3">
    <location>
        <begin position="249"/>
        <end position="282"/>
    </location>
</feature>
<dbReference type="InterPro" id="IPR019734">
    <property type="entry name" value="TPR_rpt"/>
</dbReference>
<dbReference type="Gene3D" id="1.25.40.10">
    <property type="entry name" value="Tetratricopeptide repeat domain"/>
    <property type="match status" value="3"/>
</dbReference>
<comment type="caution">
    <text evidence="5">The sequence shown here is derived from an EMBL/GenBank/DDBJ whole genome shotgun (WGS) entry which is preliminary data.</text>
</comment>
<evidence type="ECO:0000256" key="2">
    <source>
        <dbReference type="ARBA" id="ARBA00022803"/>
    </source>
</evidence>
<dbReference type="PROSITE" id="PS50005">
    <property type="entry name" value="TPR"/>
    <property type="match status" value="2"/>
</dbReference>
<dbReference type="Pfam" id="PF13432">
    <property type="entry name" value="TPR_16"/>
    <property type="match status" value="1"/>
</dbReference>
<evidence type="ECO:0000313" key="5">
    <source>
        <dbReference type="EMBL" id="PEN15014.1"/>
    </source>
</evidence>
<dbReference type="Proteomes" id="UP000220102">
    <property type="component" value="Unassembled WGS sequence"/>
</dbReference>
<dbReference type="EMBL" id="PDEQ01000001">
    <property type="protein sequence ID" value="PEN15014.1"/>
    <property type="molecule type" value="Genomic_DNA"/>
</dbReference>
<feature type="signal peptide" evidence="4">
    <location>
        <begin position="1"/>
        <end position="33"/>
    </location>
</feature>
<dbReference type="SUPFAM" id="SSF48452">
    <property type="entry name" value="TPR-like"/>
    <property type="match status" value="1"/>
</dbReference>
<protein>
    <submittedName>
        <fullName evidence="5">Uncharacterized protein</fullName>
    </submittedName>
</protein>
<keyword evidence="4" id="KW-0732">Signal</keyword>
<evidence type="ECO:0000313" key="6">
    <source>
        <dbReference type="Proteomes" id="UP000220102"/>
    </source>
</evidence>
<organism evidence="5 6">
    <name type="scientific">Longibacter salinarum</name>
    <dbReference type="NCBI Taxonomy" id="1850348"/>
    <lineage>
        <taxon>Bacteria</taxon>
        <taxon>Pseudomonadati</taxon>
        <taxon>Rhodothermota</taxon>
        <taxon>Rhodothermia</taxon>
        <taxon>Rhodothermales</taxon>
        <taxon>Salisaetaceae</taxon>
        <taxon>Longibacter</taxon>
    </lineage>
</organism>
<dbReference type="RefSeq" id="WP_098073913.1">
    <property type="nucleotide sequence ID" value="NZ_PDEQ01000001.1"/>
</dbReference>
<dbReference type="InterPro" id="IPR011990">
    <property type="entry name" value="TPR-like_helical_dom_sf"/>
</dbReference>
<dbReference type="OrthoDB" id="1523318at2"/>
<feature type="repeat" description="TPR" evidence="3">
    <location>
        <begin position="174"/>
        <end position="207"/>
    </location>
</feature>
<evidence type="ECO:0000256" key="3">
    <source>
        <dbReference type="PROSITE-ProRule" id="PRU00339"/>
    </source>
</evidence>
<evidence type="ECO:0000256" key="4">
    <source>
        <dbReference type="SAM" id="SignalP"/>
    </source>
</evidence>
<dbReference type="Pfam" id="PF00515">
    <property type="entry name" value="TPR_1"/>
    <property type="match status" value="1"/>
</dbReference>
<evidence type="ECO:0000256" key="1">
    <source>
        <dbReference type="ARBA" id="ARBA00022737"/>
    </source>
</evidence>
<accession>A0A2A8D2A3</accession>
<gene>
    <name evidence="5" type="ORF">CRI94_01630</name>
</gene>
<dbReference type="SMART" id="SM00028">
    <property type="entry name" value="TPR"/>
    <property type="match status" value="7"/>
</dbReference>
<keyword evidence="2 3" id="KW-0802">TPR repeat</keyword>
<dbReference type="PANTHER" id="PTHR44858:SF1">
    <property type="entry name" value="UDP-N-ACETYLGLUCOSAMINE--PEPTIDE N-ACETYLGLUCOSAMINYLTRANSFERASE SPINDLY-RELATED"/>
    <property type="match status" value="1"/>
</dbReference>
<sequence length="333" mass="36448">MDPLTSHRLIVLARIFVCSLIAFLSLNLSPAHAQDLLTQAEKAYDNGEYEATISLVDSLVSLDTLSIDDDVPTALRVEAEAHLKMDSWGQALAALDDAVERDPFFAGAYELKARILTDHGSIVKAQAAAREAARLEPQSQDVQILFANIQFKTEGYGASIDSYSKVLSLNPTNVEALINRGRAHLKLGNLEQAYFDAVDAIKIVPDRPAPYRVKGEAEFRARQFQNAIDTYSKLIQTLNASDGSVSSIATAYSNRGQAKFNVGNLDDAITDLNKAIELNPEFAVAYRTRGMAYGRKEEREPACANFEKALALGLDAPFKSEVQEIVDSYCANP</sequence>